<proteinExistence type="predicted"/>
<keyword evidence="2" id="KW-0238">DNA-binding</keyword>
<dbReference type="PANTHER" id="PTHR30154:SF55">
    <property type="entry name" value="HTH-TYPE TRANSCRIPTIONAL REGULATOR LRPB"/>
    <property type="match status" value="1"/>
</dbReference>
<gene>
    <name evidence="5" type="ORF">FX155_10480</name>
</gene>
<dbReference type="PRINTS" id="PR00033">
    <property type="entry name" value="HTHASNC"/>
</dbReference>
<dbReference type="GO" id="GO:0005829">
    <property type="term" value="C:cytosol"/>
    <property type="evidence" value="ECO:0007669"/>
    <property type="project" value="TreeGrafter"/>
</dbReference>
<dbReference type="GO" id="GO:0043200">
    <property type="term" value="P:response to amino acid"/>
    <property type="evidence" value="ECO:0007669"/>
    <property type="project" value="TreeGrafter"/>
</dbReference>
<dbReference type="SUPFAM" id="SSF46785">
    <property type="entry name" value="Winged helix' DNA-binding domain"/>
    <property type="match status" value="1"/>
</dbReference>
<keyword evidence="1" id="KW-0805">Transcription regulation</keyword>
<dbReference type="PANTHER" id="PTHR30154">
    <property type="entry name" value="LEUCINE-RESPONSIVE REGULATORY PROTEIN"/>
    <property type="match status" value="1"/>
</dbReference>
<dbReference type="Gene3D" id="3.30.70.920">
    <property type="match status" value="1"/>
</dbReference>
<evidence type="ECO:0000313" key="5">
    <source>
        <dbReference type="EMBL" id="MSS83014.1"/>
    </source>
</evidence>
<feature type="domain" description="HTH asnC-type" evidence="4">
    <location>
        <begin position="12"/>
        <end position="73"/>
    </location>
</feature>
<dbReference type="PROSITE" id="PS50956">
    <property type="entry name" value="HTH_ASNC_2"/>
    <property type="match status" value="1"/>
</dbReference>
<organism evidence="5 6">
    <name type="scientific">Acidaminococcus fermentans</name>
    <dbReference type="NCBI Taxonomy" id="905"/>
    <lineage>
        <taxon>Bacteria</taxon>
        <taxon>Bacillati</taxon>
        <taxon>Bacillota</taxon>
        <taxon>Negativicutes</taxon>
        <taxon>Acidaminococcales</taxon>
        <taxon>Acidaminococcaceae</taxon>
        <taxon>Acidaminococcus</taxon>
    </lineage>
</organism>
<sequence>MRRAKLDKKNKVDQVDEQIIHILRHQGRITLQELGEKVHLSGQAVKNRIEKLEDKGIIQQYTVNVNCPVYGYPLHSLIRLEAGIPQKTPLVVFLAQCGCQVLHCYQITGRQVYVLDMFFQSVEEQERILVQLQKYGICTVDMVLKNLELPET</sequence>
<reference evidence="5 6" key="1">
    <citation type="submission" date="2019-08" db="EMBL/GenBank/DDBJ databases">
        <title>In-depth cultivation of the pig gut microbiome towards novel bacterial diversity and tailored functional studies.</title>
        <authorList>
            <person name="Wylensek D."/>
            <person name="Hitch T.C.A."/>
            <person name="Clavel T."/>
        </authorList>
    </citation>
    <scope>NUCLEOTIDE SEQUENCE [LARGE SCALE GENOMIC DNA]</scope>
    <source>
        <strain evidence="5 6">WCA-389-WT-5B</strain>
    </source>
</reference>
<dbReference type="EMBL" id="VULN01000019">
    <property type="protein sequence ID" value="MSS83014.1"/>
    <property type="molecule type" value="Genomic_DNA"/>
</dbReference>
<dbReference type="Pfam" id="PF13404">
    <property type="entry name" value="HTH_AsnC-type"/>
    <property type="match status" value="1"/>
</dbReference>
<keyword evidence="3" id="KW-0804">Transcription</keyword>
<evidence type="ECO:0000256" key="2">
    <source>
        <dbReference type="ARBA" id="ARBA00023125"/>
    </source>
</evidence>
<evidence type="ECO:0000259" key="4">
    <source>
        <dbReference type="PROSITE" id="PS50956"/>
    </source>
</evidence>
<dbReference type="InterPro" id="IPR000485">
    <property type="entry name" value="AsnC-type_HTH_dom"/>
</dbReference>
<name>A0A6N7VMT4_ACIFE</name>
<dbReference type="InterPro" id="IPR019888">
    <property type="entry name" value="Tscrpt_reg_AsnC-like"/>
</dbReference>
<dbReference type="SMART" id="SM00344">
    <property type="entry name" value="HTH_ASNC"/>
    <property type="match status" value="1"/>
</dbReference>
<comment type="caution">
    <text evidence="5">The sequence shown here is derived from an EMBL/GenBank/DDBJ whole genome shotgun (WGS) entry which is preliminary data.</text>
</comment>
<dbReference type="AlphaFoldDB" id="A0A6N7VMT4"/>
<dbReference type="InterPro" id="IPR036390">
    <property type="entry name" value="WH_DNA-bd_sf"/>
</dbReference>
<evidence type="ECO:0000313" key="6">
    <source>
        <dbReference type="Proteomes" id="UP000441455"/>
    </source>
</evidence>
<protein>
    <submittedName>
        <fullName evidence="5">Lrp/AsnC family transcriptional regulator</fullName>
    </submittedName>
</protein>
<accession>A0A6N7VMT4</accession>
<evidence type="ECO:0000256" key="1">
    <source>
        <dbReference type="ARBA" id="ARBA00023015"/>
    </source>
</evidence>
<dbReference type="GO" id="GO:0043565">
    <property type="term" value="F:sequence-specific DNA binding"/>
    <property type="evidence" value="ECO:0007669"/>
    <property type="project" value="InterPro"/>
</dbReference>
<dbReference type="Proteomes" id="UP000441455">
    <property type="component" value="Unassembled WGS sequence"/>
</dbReference>
<dbReference type="Gene3D" id="1.10.10.10">
    <property type="entry name" value="Winged helix-like DNA-binding domain superfamily/Winged helix DNA-binding domain"/>
    <property type="match status" value="1"/>
</dbReference>
<evidence type="ECO:0000256" key="3">
    <source>
        <dbReference type="ARBA" id="ARBA00023163"/>
    </source>
</evidence>
<dbReference type="InterPro" id="IPR036388">
    <property type="entry name" value="WH-like_DNA-bd_sf"/>
</dbReference>